<reference evidence="2 3" key="1">
    <citation type="submission" date="2018-09" db="EMBL/GenBank/DDBJ databases">
        <title>Cohnella cavernae sp. nov., isolated from a karst cave.</title>
        <authorList>
            <person name="Zhu H."/>
        </authorList>
    </citation>
    <scope>NUCLEOTIDE SEQUENCE [LARGE SCALE GENOMIC DNA]</scope>
    <source>
        <strain evidence="2 3">K2E09-144</strain>
    </source>
</reference>
<accession>A0A398D2N2</accession>
<sequence length="147" mass="16788">MVGMRWMARKISNVIINVPSEGEVAASVALISSRFRVLPTVRNGTVKFDIRAKLTGYIIELNKNESVALLGKEAAEVIKNDLLNTYRYGLKAKCDPYFLRHALYRDYPRIYRKLIAEEPFFLKEDSLGKVEVKVELTNTGKYKGRTD</sequence>
<name>A0A398D2N2_9BACL</name>
<proteinExistence type="predicted"/>
<protein>
    <recommendedName>
        <fullName evidence="1">Spore germination GerAC-like C-terminal domain-containing protein</fullName>
    </recommendedName>
</protein>
<dbReference type="AlphaFoldDB" id="A0A398D2N2"/>
<evidence type="ECO:0000313" key="2">
    <source>
        <dbReference type="EMBL" id="RIE05334.1"/>
    </source>
</evidence>
<dbReference type="InterPro" id="IPR038501">
    <property type="entry name" value="Spore_GerAC_C_sf"/>
</dbReference>
<feature type="domain" description="Spore germination GerAC-like C-terminal" evidence="1">
    <location>
        <begin position="2"/>
        <end position="140"/>
    </location>
</feature>
<organism evidence="2 3">
    <name type="scientific">Cohnella faecalis</name>
    <dbReference type="NCBI Taxonomy" id="2315694"/>
    <lineage>
        <taxon>Bacteria</taxon>
        <taxon>Bacillati</taxon>
        <taxon>Bacillota</taxon>
        <taxon>Bacilli</taxon>
        <taxon>Bacillales</taxon>
        <taxon>Paenibacillaceae</taxon>
        <taxon>Cohnella</taxon>
    </lineage>
</organism>
<dbReference type="Pfam" id="PF05504">
    <property type="entry name" value="Spore_GerAC"/>
    <property type="match status" value="1"/>
</dbReference>
<gene>
    <name evidence="2" type="ORF">D3H35_00645</name>
</gene>
<comment type="caution">
    <text evidence="2">The sequence shown here is derived from an EMBL/GenBank/DDBJ whole genome shotgun (WGS) entry which is preliminary data.</text>
</comment>
<dbReference type="Gene3D" id="3.30.300.210">
    <property type="entry name" value="Nutrient germinant receptor protein C, domain 3"/>
    <property type="match status" value="1"/>
</dbReference>
<dbReference type="Proteomes" id="UP000266340">
    <property type="component" value="Unassembled WGS sequence"/>
</dbReference>
<evidence type="ECO:0000313" key="3">
    <source>
        <dbReference type="Proteomes" id="UP000266340"/>
    </source>
</evidence>
<dbReference type="InterPro" id="IPR046953">
    <property type="entry name" value="Spore_GerAC-like_C"/>
</dbReference>
<dbReference type="EMBL" id="QXJM01000007">
    <property type="protein sequence ID" value="RIE05334.1"/>
    <property type="molecule type" value="Genomic_DNA"/>
</dbReference>
<keyword evidence="3" id="KW-1185">Reference proteome</keyword>
<evidence type="ECO:0000259" key="1">
    <source>
        <dbReference type="Pfam" id="PF05504"/>
    </source>
</evidence>